<evidence type="ECO:0000313" key="2">
    <source>
        <dbReference type="Proteomes" id="UP001159428"/>
    </source>
</evidence>
<dbReference type="EMBL" id="CALNXJ010000160">
    <property type="protein sequence ID" value="CAH3167612.1"/>
    <property type="molecule type" value="Genomic_DNA"/>
</dbReference>
<reference evidence="1 2" key="1">
    <citation type="submission" date="2022-05" db="EMBL/GenBank/DDBJ databases">
        <authorList>
            <consortium name="Genoscope - CEA"/>
            <person name="William W."/>
        </authorList>
    </citation>
    <scope>NUCLEOTIDE SEQUENCE [LARGE SCALE GENOMIC DNA]</scope>
</reference>
<sequence>FRVRRATRKQKGGEISVPVMQSNKQLKQSIHEGIENNPATNFECRNQHGGHYGCPGCDGHLSMCHDLDYMAQRKYRTLTERQQLVLAGRKGKEAKQLLNPFKDLKVNELQAEIEARGLGDSDKTKPELAEILNEELGGATRIPALALLATLCEMVEIFYAQDRKRSPKLILRLHNLCWRHAILCRKVMTPTRALTSRKLFGIYFHACVSHSAFLLHLASHRSTNAEMFERLFEELTDITRKTWNNRVESLLSNAVLHMQAEKTSGGNTAVTCIIRQEKEISNISKALPKLGNTVLPKDVINTHARHWEAHLQSIADFL</sequence>
<evidence type="ECO:0000313" key="1">
    <source>
        <dbReference type="EMBL" id="CAH3167612.1"/>
    </source>
</evidence>
<dbReference type="Proteomes" id="UP001159428">
    <property type="component" value="Unassembled WGS sequence"/>
</dbReference>
<feature type="non-terminal residue" evidence="1">
    <location>
        <position position="1"/>
    </location>
</feature>
<proteinExistence type="predicted"/>
<keyword evidence="2" id="KW-1185">Reference proteome</keyword>
<feature type="non-terminal residue" evidence="1">
    <location>
        <position position="318"/>
    </location>
</feature>
<accession>A0AAU9Y3F8</accession>
<protein>
    <submittedName>
        <fullName evidence="1">Uncharacterized protein</fullName>
    </submittedName>
</protein>
<comment type="caution">
    <text evidence="1">The sequence shown here is derived from an EMBL/GenBank/DDBJ whole genome shotgun (WGS) entry which is preliminary data.</text>
</comment>
<dbReference type="AlphaFoldDB" id="A0AAU9Y3F8"/>
<gene>
    <name evidence="1" type="ORF">PMEA_00007806</name>
</gene>
<organism evidence="1 2">
    <name type="scientific">Pocillopora meandrina</name>
    <dbReference type="NCBI Taxonomy" id="46732"/>
    <lineage>
        <taxon>Eukaryota</taxon>
        <taxon>Metazoa</taxon>
        <taxon>Cnidaria</taxon>
        <taxon>Anthozoa</taxon>
        <taxon>Hexacorallia</taxon>
        <taxon>Scleractinia</taxon>
        <taxon>Astrocoeniina</taxon>
        <taxon>Pocilloporidae</taxon>
        <taxon>Pocillopora</taxon>
    </lineage>
</organism>
<name>A0AAU9Y3F8_9CNID</name>